<protein>
    <recommendedName>
        <fullName evidence="3">SH3 domain-containing protein</fullName>
    </recommendedName>
</protein>
<evidence type="ECO:0000313" key="2">
    <source>
        <dbReference type="Proteomes" id="UP000185639"/>
    </source>
</evidence>
<organism evidence="1 2">
    <name type="scientific">Thalassolituus maritimus</name>
    <dbReference type="NCBI Taxonomy" id="484498"/>
    <lineage>
        <taxon>Bacteria</taxon>
        <taxon>Pseudomonadati</taxon>
        <taxon>Pseudomonadota</taxon>
        <taxon>Gammaproteobacteria</taxon>
        <taxon>Oceanospirillales</taxon>
        <taxon>Oceanospirillaceae</taxon>
        <taxon>Thalassolituus</taxon>
    </lineage>
</organism>
<evidence type="ECO:0000313" key="1">
    <source>
        <dbReference type="EMBL" id="SIS69308.1"/>
    </source>
</evidence>
<evidence type="ECO:0008006" key="3">
    <source>
        <dbReference type="Google" id="ProtNLM"/>
    </source>
</evidence>
<dbReference type="OrthoDB" id="6121052at2"/>
<dbReference type="EMBL" id="FTOH01000003">
    <property type="protein sequence ID" value="SIS69308.1"/>
    <property type="molecule type" value="Genomic_DNA"/>
</dbReference>
<dbReference type="RefSeq" id="WP_076514809.1">
    <property type="nucleotide sequence ID" value="NZ_FTOH01000003.1"/>
</dbReference>
<gene>
    <name evidence="1" type="ORF">SAMN05421686_103311</name>
</gene>
<name>A0A1N7L646_9GAMM</name>
<dbReference type="AlphaFoldDB" id="A0A1N7L646"/>
<keyword evidence="2" id="KW-1185">Reference proteome</keyword>
<dbReference type="Proteomes" id="UP000185639">
    <property type="component" value="Unassembled WGS sequence"/>
</dbReference>
<accession>A0A1N7L646</accession>
<reference evidence="2" key="1">
    <citation type="submission" date="2017-01" db="EMBL/GenBank/DDBJ databases">
        <authorList>
            <person name="Varghese N."/>
            <person name="Submissions S."/>
        </authorList>
    </citation>
    <scope>NUCLEOTIDE SEQUENCE [LARGE SCALE GENOMIC DNA]</scope>
    <source>
        <strain evidence="2">DSM 24913</strain>
    </source>
</reference>
<dbReference type="STRING" id="484498.SAMN05421686_103311"/>
<proteinExistence type="predicted"/>
<sequence length="236" mass="26234">MQAIRLFSPLLTLLIATGITLGGVKPVAAEQVYIGLRNGPSEAFPVIYEVTPYRRLEVVARRGSWVKASDGRNSGWLHVDDLHLLETFPRDELWKLVNDARPGKNRLEVTLSTASAYSLGWLFPVLGEYGSVRYTRAPEGDSAWSMLDAGVVTQFAEPADYITFSWNAFAGYAQSELGNTHWSDTAESVWVGGVGVESMWRVARYFDFGARGEIGATLDSEMTTHRSVSIVWRLRL</sequence>